<keyword evidence="1 12" id="KW-0240">DNA-directed RNA polymerase</keyword>
<feature type="zinc finger region" description="CHC2-type" evidence="12">
    <location>
        <begin position="62"/>
        <end position="86"/>
    </location>
</feature>
<dbReference type="Gene3D" id="3.40.1360.10">
    <property type="match status" value="1"/>
</dbReference>
<dbReference type="SUPFAM" id="SSF56731">
    <property type="entry name" value="DNA primase core"/>
    <property type="match status" value="1"/>
</dbReference>
<dbReference type="EMBL" id="CP073100">
    <property type="protein sequence ID" value="QUE51982.1"/>
    <property type="molecule type" value="Genomic_DNA"/>
</dbReference>
<sequence>MTKIPPSGLDVRPPPVILASPPAVSQIPQETIQQVLNSTDIVDLINSYVPLRRAGTNFVGLCPFHNEKSPSFNVRPSTQSFYCFGCQKGGDAIAFIREFQNLPFTDAVRTLATRAGIPVIEVESDPHADQARRMRGRLLDVMRETTAYLHELLLTSPDAQHARDYLKSRGFGRDMAERWAIGWMPDNLRWFLDWARDRKFTGRELVGSGMAYLKEENDPRSGIRVRFRNRLMFPIRNEVGDVIGFSGRQLIEDKNSGKYVNSPETQLFKKSNVLFALDRAKKPILNEKAALLCEGQIDVISCHEHGIEQAIAAQGTAVTSQHARLLKRYTKAVVLCFDADNAGFNAAAKSFRELIIEGINVRVVELPKGDDPDSFLKAHGADAFRELIANARPFFDFKIDRATASGAMANAEQRAIIARECAELLAVMSDTAAREIQMNHLASRLQMGISSIKEVTVAELKKPRRQEHPTDHAALNPAAIPTSVDRTVAALCHLALTSPEVQHLLCEQYETLHEAGEFIAGIPLLERVLAARPDTTSPAAVNSFLAHLGEEDRLALNTILHVERPHPDPVTASYETMSMLAAKVLLQRDARNKALLADPRLPMERMTALLEEGKEIKRLLDGVKGRFITEDILPPAPKKPVAKKEWKKRGN</sequence>
<dbReference type="Gene3D" id="3.90.580.10">
    <property type="entry name" value="Zinc finger, CHC2-type domain"/>
    <property type="match status" value="1"/>
</dbReference>
<dbReference type="SMART" id="SM00400">
    <property type="entry name" value="ZnF_CHCC"/>
    <property type="match status" value="1"/>
</dbReference>
<keyword evidence="3 12" id="KW-0808">Transferase</keyword>
<dbReference type="Pfam" id="PF13155">
    <property type="entry name" value="Toprim_2"/>
    <property type="match status" value="1"/>
</dbReference>
<accession>A0A975J0W6</accession>
<dbReference type="Gene3D" id="3.90.980.10">
    <property type="entry name" value="DNA primase, catalytic core, N-terminal domain"/>
    <property type="match status" value="1"/>
</dbReference>
<organism evidence="14 15">
    <name type="scientific">Luteolibacter ambystomatis</name>
    <dbReference type="NCBI Taxonomy" id="2824561"/>
    <lineage>
        <taxon>Bacteria</taxon>
        <taxon>Pseudomonadati</taxon>
        <taxon>Verrucomicrobiota</taxon>
        <taxon>Verrucomicrobiia</taxon>
        <taxon>Verrucomicrobiales</taxon>
        <taxon>Verrucomicrobiaceae</taxon>
        <taxon>Luteolibacter</taxon>
    </lineage>
</organism>
<evidence type="ECO:0000256" key="4">
    <source>
        <dbReference type="ARBA" id="ARBA00022695"/>
    </source>
</evidence>
<dbReference type="InterPro" id="IPR030846">
    <property type="entry name" value="DnaG_bac"/>
</dbReference>
<keyword evidence="8 12" id="KW-0862">Zinc</keyword>
<dbReference type="SUPFAM" id="SSF57783">
    <property type="entry name" value="Zinc beta-ribbon"/>
    <property type="match status" value="1"/>
</dbReference>
<dbReference type="SMART" id="SM00493">
    <property type="entry name" value="TOPRIM"/>
    <property type="match status" value="1"/>
</dbReference>
<comment type="catalytic activity">
    <reaction evidence="12">
        <text>ssDNA + n NTP = ssDNA/pppN(pN)n-1 hybrid + (n-1) diphosphate.</text>
        <dbReference type="EC" id="2.7.7.101"/>
    </reaction>
</comment>
<keyword evidence="9" id="KW-0460">Magnesium</keyword>
<protein>
    <recommendedName>
        <fullName evidence="12">DNA primase</fullName>
        <ecNumber evidence="12">2.7.7.101</ecNumber>
    </recommendedName>
</protein>
<dbReference type="GO" id="GO:0008270">
    <property type="term" value="F:zinc ion binding"/>
    <property type="evidence" value="ECO:0007669"/>
    <property type="project" value="UniProtKB-UniRule"/>
</dbReference>
<dbReference type="PANTHER" id="PTHR30313:SF2">
    <property type="entry name" value="DNA PRIMASE"/>
    <property type="match status" value="1"/>
</dbReference>
<keyword evidence="5 12" id="KW-0235">DNA replication</keyword>
<evidence type="ECO:0000256" key="12">
    <source>
        <dbReference type="HAMAP-Rule" id="MF_00974"/>
    </source>
</evidence>
<keyword evidence="4 12" id="KW-0548">Nucleotidyltransferase</keyword>
<dbReference type="Pfam" id="PF01807">
    <property type="entry name" value="Zn_ribbon_DnaG"/>
    <property type="match status" value="1"/>
</dbReference>
<evidence type="ECO:0000256" key="7">
    <source>
        <dbReference type="ARBA" id="ARBA00022771"/>
    </source>
</evidence>
<keyword evidence="7 12" id="KW-0863">Zinc-finger</keyword>
<keyword evidence="6 12" id="KW-0479">Metal-binding</keyword>
<dbReference type="Pfam" id="PF08275">
    <property type="entry name" value="DNAG_N"/>
    <property type="match status" value="1"/>
</dbReference>
<dbReference type="InterPro" id="IPR006171">
    <property type="entry name" value="TOPRIM_dom"/>
</dbReference>
<evidence type="ECO:0000313" key="15">
    <source>
        <dbReference type="Proteomes" id="UP000676169"/>
    </source>
</evidence>
<dbReference type="AlphaFoldDB" id="A0A975J0W6"/>
<comment type="similarity">
    <text evidence="12">Belongs to the DnaG primase family.</text>
</comment>
<dbReference type="InterPro" id="IPR037068">
    <property type="entry name" value="DNA_primase_core_N_sf"/>
</dbReference>
<evidence type="ECO:0000313" key="14">
    <source>
        <dbReference type="EMBL" id="QUE51982.1"/>
    </source>
</evidence>
<evidence type="ECO:0000256" key="1">
    <source>
        <dbReference type="ARBA" id="ARBA00022478"/>
    </source>
</evidence>
<reference evidence="14" key="1">
    <citation type="submission" date="2021-04" db="EMBL/GenBank/DDBJ databases">
        <title>Luteolibacter sp. 32A isolated from the skin of an Anderson's salamander (Ambystoma andersonii).</title>
        <authorList>
            <person name="Spergser J."/>
            <person name="Busse H.-J."/>
        </authorList>
    </citation>
    <scope>NUCLEOTIDE SEQUENCE</scope>
    <source>
        <strain evidence="14">32A</strain>
    </source>
</reference>
<comment type="function">
    <text evidence="12">RNA polymerase that catalyzes the synthesis of short RNA molecules used as primers for DNA polymerase during DNA replication.</text>
</comment>
<dbReference type="InterPro" id="IPR034151">
    <property type="entry name" value="TOPRIM_DnaG_bac"/>
</dbReference>
<dbReference type="InterPro" id="IPR036977">
    <property type="entry name" value="DNA_primase_Znf_CHC2"/>
</dbReference>
<feature type="domain" description="Toprim" evidence="13">
    <location>
        <begin position="288"/>
        <end position="369"/>
    </location>
</feature>
<dbReference type="FunFam" id="3.90.580.10:FF:000001">
    <property type="entry name" value="DNA primase"/>
    <property type="match status" value="1"/>
</dbReference>
<dbReference type="PANTHER" id="PTHR30313">
    <property type="entry name" value="DNA PRIMASE"/>
    <property type="match status" value="1"/>
</dbReference>
<evidence type="ECO:0000256" key="9">
    <source>
        <dbReference type="ARBA" id="ARBA00022842"/>
    </source>
</evidence>
<dbReference type="GO" id="GO:0003677">
    <property type="term" value="F:DNA binding"/>
    <property type="evidence" value="ECO:0007669"/>
    <property type="project" value="UniProtKB-KW"/>
</dbReference>
<keyword evidence="15" id="KW-1185">Reference proteome</keyword>
<evidence type="ECO:0000259" key="13">
    <source>
        <dbReference type="PROSITE" id="PS50880"/>
    </source>
</evidence>
<gene>
    <name evidence="12 14" type="primary">dnaG</name>
    <name evidence="14" type="ORF">KBB96_03620</name>
</gene>
<evidence type="ECO:0000256" key="3">
    <source>
        <dbReference type="ARBA" id="ARBA00022679"/>
    </source>
</evidence>
<keyword evidence="10 12" id="KW-0238">DNA-binding</keyword>
<evidence type="ECO:0000256" key="11">
    <source>
        <dbReference type="ARBA" id="ARBA00023163"/>
    </source>
</evidence>
<evidence type="ECO:0000256" key="2">
    <source>
        <dbReference type="ARBA" id="ARBA00022515"/>
    </source>
</evidence>
<dbReference type="Proteomes" id="UP000676169">
    <property type="component" value="Chromosome"/>
</dbReference>
<name>A0A975J0W6_9BACT</name>
<dbReference type="Pfam" id="PF10410">
    <property type="entry name" value="DnaB_bind"/>
    <property type="match status" value="1"/>
</dbReference>
<comment type="domain">
    <text evidence="12">Contains an N-terminal zinc-binding domain, a central core domain that contains the primase activity, and a C-terminal DnaB-binding domain.</text>
</comment>
<dbReference type="InterPro" id="IPR019475">
    <property type="entry name" value="DNA_primase_DnaB-bd"/>
</dbReference>
<dbReference type="GO" id="GO:1990077">
    <property type="term" value="C:primosome complex"/>
    <property type="evidence" value="ECO:0007669"/>
    <property type="project" value="UniProtKB-KW"/>
</dbReference>
<dbReference type="NCBIfam" id="TIGR01391">
    <property type="entry name" value="dnaG"/>
    <property type="match status" value="1"/>
</dbReference>
<comment type="cofactor">
    <cofactor evidence="12">
        <name>Zn(2+)</name>
        <dbReference type="ChEBI" id="CHEBI:29105"/>
    </cofactor>
    <text evidence="12">Binds 1 zinc ion per monomer.</text>
</comment>
<dbReference type="GO" id="GO:0003899">
    <property type="term" value="F:DNA-directed RNA polymerase activity"/>
    <property type="evidence" value="ECO:0007669"/>
    <property type="project" value="UniProtKB-UniRule"/>
</dbReference>
<keyword evidence="2 12" id="KW-0639">Primosome</keyword>
<proteinExistence type="inferred from homology"/>
<dbReference type="InterPro" id="IPR013264">
    <property type="entry name" value="DNAG_N"/>
</dbReference>
<dbReference type="HAMAP" id="MF_00974">
    <property type="entry name" value="DNA_primase_DnaG"/>
    <property type="match status" value="1"/>
</dbReference>
<keyword evidence="11 12" id="KW-0804">Transcription</keyword>
<comment type="subunit">
    <text evidence="12">Monomer. Interacts with DnaB.</text>
</comment>
<evidence type="ECO:0000256" key="6">
    <source>
        <dbReference type="ARBA" id="ARBA00022723"/>
    </source>
</evidence>
<dbReference type="EC" id="2.7.7.101" evidence="12"/>
<dbReference type="KEGG" id="lamb:KBB96_03620"/>
<dbReference type="GO" id="GO:0006269">
    <property type="term" value="P:DNA replication, synthesis of primer"/>
    <property type="evidence" value="ECO:0007669"/>
    <property type="project" value="UniProtKB-UniRule"/>
</dbReference>
<dbReference type="CDD" id="cd03364">
    <property type="entry name" value="TOPRIM_DnaG_primases"/>
    <property type="match status" value="1"/>
</dbReference>
<dbReference type="InterPro" id="IPR002694">
    <property type="entry name" value="Znf_CHC2"/>
</dbReference>
<dbReference type="InterPro" id="IPR006295">
    <property type="entry name" value="DNA_primase_DnaG"/>
</dbReference>
<dbReference type="PROSITE" id="PS50880">
    <property type="entry name" value="TOPRIM"/>
    <property type="match status" value="1"/>
</dbReference>
<dbReference type="InterPro" id="IPR050219">
    <property type="entry name" value="DnaG_primase"/>
</dbReference>
<evidence type="ECO:0000256" key="10">
    <source>
        <dbReference type="ARBA" id="ARBA00023125"/>
    </source>
</evidence>
<dbReference type="RefSeq" id="WP_211632377.1">
    <property type="nucleotide sequence ID" value="NZ_CP073100.1"/>
</dbReference>
<dbReference type="GO" id="GO:0005737">
    <property type="term" value="C:cytoplasm"/>
    <property type="evidence" value="ECO:0007669"/>
    <property type="project" value="TreeGrafter"/>
</dbReference>
<evidence type="ECO:0000256" key="8">
    <source>
        <dbReference type="ARBA" id="ARBA00022833"/>
    </source>
</evidence>
<dbReference type="GO" id="GO:0000428">
    <property type="term" value="C:DNA-directed RNA polymerase complex"/>
    <property type="evidence" value="ECO:0007669"/>
    <property type="project" value="UniProtKB-KW"/>
</dbReference>
<evidence type="ECO:0000256" key="5">
    <source>
        <dbReference type="ARBA" id="ARBA00022705"/>
    </source>
</evidence>